<dbReference type="InterPro" id="IPR012291">
    <property type="entry name" value="CBM2_carb-bd_dom_sf"/>
</dbReference>
<dbReference type="RefSeq" id="WP_208817831.1">
    <property type="nucleotide sequence ID" value="NZ_WVUH01000587.1"/>
</dbReference>
<keyword evidence="3" id="KW-1185">Reference proteome</keyword>
<dbReference type="Gene3D" id="2.60.40.290">
    <property type="match status" value="1"/>
</dbReference>
<reference evidence="2 3" key="1">
    <citation type="submission" date="2019-12" db="EMBL/GenBank/DDBJ databases">
        <title>Whole genome sequencing of endophytic Actinobacterium Micromonospora sp. MPMI6T.</title>
        <authorList>
            <person name="Evv R."/>
            <person name="Podile A.R."/>
        </authorList>
    </citation>
    <scope>NUCLEOTIDE SEQUENCE [LARGE SCALE GENOMIC DNA]</scope>
    <source>
        <strain evidence="2 3">MPMI6</strain>
    </source>
</reference>
<comment type="caution">
    <text evidence="2">The sequence shown here is derived from an EMBL/GenBank/DDBJ whole genome shotgun (WGS) entry which is preliminary data.</text>
</comment>
<dbReference type="SMART" id="SM00637">
    <property type="entry name" value="CBD_II"/>
    <property type="match status" value="1"/>
</dbReference>
<evidence type="ECO:0000259" key="1">
    <source>
        <dbReference type="PROSITE" id="PS51173"/>
    </source>
</evidence>
<gene>
    <name evidence="2" type="ORF">GSF22_32930</name>
</gene>
<evidence type="ECO:0000313" key="3">
    <source>
        <dbReference type="Proteomes" id="UP000823521"/>
    </source>
</evidence>
<proteinExistence type="predicted"/>
<name>A0ABS3W1V7_MICEH</name>
<feature type="non-terminal residue" evidence="2">
    <location>
        <position position="1"/>
    </location>
</feature>
<organism evidence="2 3">
    <name type="scientific">Micromonospora echinofusca</name>
    <dbReference type="NCBI Taxonomy" id="47858"/>
    <lineage>
        <taxon>Bacteria</taxon>
        <taxon>Bacillati</taxon>
        <taxon>Actinomycetota</taxon>
        <taxon>Actinomycetes</taxon>
        <taxon>Micromonosporales</taxon>
        <taxon>Micromonosporaceae</taxon>
        <taxon>Micromonospora</taxon>
    </lineage>
</organism>
<sequence length="116" mass="11917">TSPCSHRPTSTPPPAGGCTATYRVTNSWAGGFQGEVSVRNNHGASIAGWSVTWTFPNGQQITQLWNGTYTQAGATVTVRDAGWNGPLAPAATTTFGFLASGTGTNSAPAILSCTTR</sequence>
<protein>
    <submittedName>
        <fullName evidence="2">Xyloglucanase</fullName>
    </submittedName>
</protein>
<dbReference type="EMBL" id="WVUH01000587">
    <property type="protein sequence ID" value="MBO4210762.1"/>
    <property type="molecule type" value="Genomic_DNA"/>
</dbReference>
<dbReference type="Proteomes" id="UP000823521">
    <property type="component" value="Unassembled WGS sequence"/>
</dbReference>
<evidence type="ECO:0000313" key="2">
    <source>
        <dbReference type="EMBL" id="MBO4210762.1"/>
    </source>
</evidence>
<dbReference type="Pfam" id="PF00553">
    <property type="entry name" value="CBM_2"/>
    <property type="match status" value="1"/>
</dbReference>
<dbReference type="PROSITE" id="PS51173">
    <property type="entry name" value="CBM2"/>
    <property type="match status" value="1"/>
</dbReference>
<dbReference type="SUPFAM" id="SSF49384">
    <property type="entry name" value="Carbohydrate-binding domain"/>
    <property type="match status" value="1"/>
</dbReference>
<dbReference type="InterPro" id="IPR008965">
    <property type="entry name" value="CBM2/CBM3_carb-bd_dom_sf"/>
</dbReference>
<accession>A0ABS3W1V7</accession>
<feature type="domain" description="CBM2" evidence="1">
    <location>
        <begin position="11"/>
        <end position="116"/>
    </location>
</feature>
<dbReference type="InterPro" id="IPR001919">
    <property type="entry name" value="CBD2"/>
</dbReference>